<feature type="coiled-coil region" evidence="1">
    <location>
        <begin position="384"/>
        <end position="411"/>
    </location>
</feature>
<gene>
    <name evidence="2" type="ORF">LC603019_01515</name>
</gene>
<protein>
    <recommendedName>
        <fullName evidence="4">Rad50/SbcC-type AAA domain-containing protein</fullName>
    </recommendedName>
</protein>
<keyword evidence="1" id="KW-0175">Coiled coil</keyword>
<name>A0A5E3ZZ48_9ACTN</name>
<accession>A0A5E3ZZ48</accession>
<dbReference type="AlphaFoldDB" id="A0A5E3ZZ48"/>
<reference evidence="2 3" key="1">
    <citation type="submission" date="2019-04" db="EMBL/GenBank/DDBJ databases">
        <authorList>
            <person name="Seth-Smith MB H."/>
            <person name="Seth-Smith H."/>
        </authorList>
    </citation>
    <scope>NUCLEOTIDE SEQUENCE [LARGE SCALE GENOMIC DNA]</scope>
    <source>
        <strain evidence="2">USB-603019</strain>
    </source>
</reference>
<dbReference type="EMBL" id="LR584267">
    <property type="protein sequence ID" value="VHO01582.1"/>
    <property type="molecule type" value="Genomic_DNA"/>
</dbReference>
<evidence type="ECO:0000313" key="2">
    <source>
        <dbReference type="EMBL" id="VHO01582.1"/>
    </source>
</evidence>
<evidence type="ECO:0000256" key="1">
    <source>
        <dbReference type="SAM" id="Coils"/>
    </source>
</evidence>
<evidence type="ECO:0008006" key="4">
    <source>
        <dbReference type="Google" id="ProtNLM"/>
    </source>
</evidence>
<dbReference type="SUPFAM" id="SSF52540">
    <property type="entry name" value="P-loop containing nucleoside triphosphate hydrolases"/>
    <property type="match status" value="1"/>
</dbReference>
<evidence type="ECO:0000313" key="3">
    <source>
        <dbReference type="Proteomes" id="UP000324288"/>
    </source>
</evidence>
<sequence>MNVIYGPSNTGKTWILKTLDYALGADPDKLPITESMGYTHVRLTIKTARGLVQLTRPIGTGHNTLEVSSTDPHVPVSRCKARGRTKTTPTVADVLLWLIGFDHPEEYKLLASADLKTQGLTWRTFWHLLFANEGRIGSEKSILLNPDSNSPLPAQTALTALINGVNYAKYAEEENVKAKKLKTKTIVEYLRPQPAQIDTRIQDIEKILTATSEEQLVAKINQFSVEAQAVSQQLDQHTARSQQLMQEISSVNASLAEIQMLRSQCEDLGTSYRAKIERLEFIEAGHELTDRHPAPANCPVCGQAVPEDAQEHFTPTTQAEKRVLVQRLAGLEDTLVGLAKEEQPLLAKRDTLRQEATRVAVFIAKKLQPRFIELKQQIADYKATIELKTEREQLLERKKDIEDEIRQKEAIKIDKPDLGVERILPEEFWGIFSGYLLNTLGAFAYPDLKEAYLSKETFDAVVNKKTKKDQGHGYRSLINTGMLLSLRDFFASIHSKHNPSLLIIDKPLVGFDDPQENPDLKIYYDKIPEAVYEYFTLYQGKGQIIIVDNPKTMADISIIQNKANIIRFTKKINEGRYGFLVGLTDTDIISTPANEETESPHAE</sequence>
<keyword evidence="3" id="KW-1185">Reference proteome</keyword>
<organism evidence="2 3">
    <name type="scientific">Lawsonella clevelandensis</name>
    <dbReference type="NCBI Taxonomy" id="1528099"/>
    <lineage>
        <taxon>Bacteria</taxon>
        <taxon>Bacillati</taxon>
        <taxon>Actinomycetota</taxon>
        <taxon>Actinomycetes</taxon>
        <taxon>Mycobacteriales</taxon>
        <taxon>Lawsonellaceae</taxon>
        <taxon>Lawsonella</taxon>
    </lineage>
</organism>
<dbReference type="InterPro" id="IPR027417">
    <property type="entry name" value="P-loop_NTPase"/>
</dbReference>
<dbReference type="Gene3D" id="3.40.50.300">
    <property type="entry name" value="P-loop containing nucleotide triphosphate hydrolases"/>
    <property type="match status" value="1"/>
</dbReference>
<dbReference type="Proteomes" id="UP000324288">
    <property type="component" value="Chromosome"/>
</dbReference>
<proteinExistence type="predicted"/>